<dbReference type="EMBL" id="UGHY01000002">
    <property type="protein sequence ID" value="STP03870.1"/>
    <property type="molecule type" value="Genomic_DNA"/>
</dbReference>
<dbReference type="HAMAP" id="MF_00108">
    <property type="entry name" value="IspD"/>
    <property type="match status" value="1"/>
</dbReference>
<evidence type="ECO:0000256" key="3">
    <source>
        <dbReference type="HAMAP-Rule" id="MF_00108"/>
    </source>
</evidence>
<dbReference type="RefSeq" id="WP_115180046.1">
    <property type="nucleotide sequence ID" value="NZ_UGHY01000002.1"/>
</dbReference>
<comment type="pathway">
    <text evidence="3">Isoprenoid biosynthesis; isopentenyl diphosphate biosynthesis via DXP pathway; isopentenyl diphosphate from 1-deoxy-D-xylulose 5-phosphate: step 2/6.</text>
</comment>
<dbReference type="GO" id="GO:0050518">
    <property type="term" value="F:2-C-methyl-D-erythritol 4-phosphate cytidylyltransferase activity"/>
    <property type="evidence" value="ECO:0007669"/>
    <property type="project" value="UniProtKB-UniRule"/>
</dbReference>
<dbReference type="Gene3D" id="3.90.550.10">
    <property type="entry name" value="Spore Coat Polysaccharide Biosynthesis Protein SpsA, Chain A"/>
    <property type="match status" value="1"/>
</dbReference>
<proteinExistence type="inferred from homology"/>
<dbReference type="AlphaFoldDB" id="A0A377JJE8"/>
<dbReference type="NCBIfam" id="TIGR00453">
    <property type="entry name" value="ispD"/>
    <property type="match status" value="1"/>
</dbReference>
<reference evidence="4 5" key="1">
    <citation type="submission" date="2018-06" db="EMBL/GenBank/DDBJ databases">
        <authorList>
            <consortium name="Pathogen Informatics"/>
            <person name="Doyle S."/>
        </authorList>
    </citation>
    <scope>NUCLEOTIDE SEQUENCE [LARGE SCALE GENOMIC DNA]</scope>
    <source>
        <strain evidence="4 5">NCTC10672</strain>
    </source>
</reference>
<keyword evidence="3" id="KW-0414">Isoprene biosynthesis</keyword>
<feature type="site" description="Transition state stabilizer" evidence="3">
    <location>
        <position position="17"/>
    </location>
</feature>
<organism evidence="4 5">
    <name type="scientific">Haemophilus parainfluenzae</name>
    <dbReference type="NCBI Taxonomy" id="729"/>
    <lineage>
        <taxon>Bacteria</taxon>
        <taxon>Pseudomonadati</taxon>
        <taxon>Pseudomonadota</taxon>
        <taxon>Gammaproteobacteria</taxon>
        <taxon>Pasteurellales</taxon>
        <taxon>Pasteurellaceae</taxon>
        <taxon>Haemophilus</taxon>
    </lineage>
</organism>
<comment type="similarity">
    <text evidence="3">Belongs to the IspD/TarI cytidylyltransferase family. IspD subfamily.</text>
</comment>
<dbReference type="PANTHER" id="PTHR32125">
    <property type="entry name" value="2-C-METHYL-D-ERYTHRITOL 4-PHOSPHATE CYTIDYLYLTRANSFERASE, CHLOROPLASTIC"/>
    <property type="match status" value="1"/>
</dbReference>
<name>A0A377JJE8_HAEPA</name>
<evidence type="ECO:0000313" key="5">
    <source>
        <dbReference type="Proteomes" id="UP000254186"/>
    </source>
</evidence>
<dbReference type="PANTHER" id="PTHR32125:SF4">
    <property type="entry name" value="2-C-METHYL-D-ERYTHRITOL 4-PHOSPHATE CYTIDYLYLTRANSFERASE, CHLOROPLASTIC"/>
    <property type="match status" value="1"/>
</dbReference>
<feature type="site" description="Positions MEP for the nucleophilic attack" evidence="3">
    <location>
        <position position="208"/>
    </location>
</feature>
<dbReference type="InterPro" id="IPR050088">
    <property type="entry name" value="IspD/TarI_cytidylyltransf_bact"/>
</dbReference>
<evidence type="ECO:0000313" key="4">
    <source>
        <dbReference type="EMBL" id="STP03870.1"/>
    </source>
</evidence>
<dbReference type="GO" id="GO:0019288">
    <property type="term" value="P:isopentenyl diphosphate biosynthetic process, methylerythritol 4-phosphate pathway"/>
    <property type="evidence" value="ECO:0007669"/>
    <property type="project" value="UniProtKB-UniRule"/>
</dbReference>
<accession>A0A377JJE8</accession>
<dbReference type="FunFam" id="3.90.550.10:FF:000003">
    <property type="entry name" value="2-C-methyl-D-erythritol 4-phosphate cytidylyltransferase"/>
    <property type="match status" value="1"/>
</dbReference>
<dbReference type="SUPFAM" id="SSF53448">
    <property type="entry name" value="Nucleotide-diphospho-sugar transferases"/>
    <property type="match status" value="1"/>
</dbReference>
<evidence type="ECO:0000256" key="1">
    <source>
        <dbReference type="ARBA" id="ARBA00022679"/>
    </source>
</evidence>
<dbReference type="Proteomes" id="UP000254186">
    <property type="component" value="Unassembled WGS sequence"/>
</dbReference>
<dbReference type="UniPathway" id="UPA00056">
    <property type="reaction ID" value="UER00093"/>
</dbReference>
<protein>
    <recommendedName>
        <fullName evidence="3">2-C-methyl-D-erythritol 4-phosphate cytidylyltransferase</fullName>
        <ecNumber evidence="3">2.7.7.60</ecNumber>
    </recommendedName>
    <alternativeName>
        <fullName evidence="3">4-diphosphocytidyl-2C-methyl-D-erythritol synthase</fullName>
    </alternativeName>
    <alternativeName>
        <fullName evidence="3">MEP cytidylyltransferase</fullName>
        <shortName evidence="3">MCT</shortName>
    </alternativeName>
</protein>
<dbReference type="InterPro" id="IPR001228">
    <property type="entry name" value="IspD"/>
</dbReference>
<comment type="function">
    <text evidence="3">Catalyzes the formation of 4-diphosphocytidyl-2-C-methyl-D-erythritol from CTP and 2-C-methyl-D-erythritol 4-phosphate (MEP).</text>
</comment>
<evidence type="ECO:0000256" key="2">
    <source>
        <dbReference type="ARBA" id="ARBA00022695"/>
    </source>
</evidence>
<feature type="site" description="Transition state stabilizer" evidence="3">
    <location>
        <position position="24"/>
    </location>
</feature>
<comment type="catalytic activity">
    <reaction evidence="3">
        <text>2-C-methyl-D-erythritol 4-phosphate + CTP + H(+) = 4-CDP-2-C-methyl-D-erythritol + diphosphate</text>
        <dbReference type="Rhea" id="RHEA:13429"/>
        <dbReference type="ChEBI" id="CHEBI:15378"/>
        <dbReference type="ChEBI" id="CHEBI:33019"/>
        <dbReference type="ChEBI" id="CHEBI:37563"/>
        <dbReference type="ChEBI" id="CHEBI:57823"/>
        <dbReference type="ChEBI" id="CHEBI:58262"/>
        <dbReference type="EC" id="2.7.7.60"/>
    </reaction>
</comment>
<dbReference type="CDD" id="cd02516">
    <property type="entry name" value="CDP-ME_synthetase"/>
    <property type="match status" value="1"/>
</dbReference>
<feature type="site" description="Positions MEP for the nucleophilic attack" evidence="3">
    <location>
        <position position="152"/>
    </location>
</feature>
<dbReference type="InterPro" id="IPR029044">
    <property type="entry name" value="Nucleotide-diphossugar_trans"/>
</dbReference>
<dbReference type="InterPro" id="IPR034683">
    <property type="entry name" value="IspD/TarI"/>
</dbReference>
<keyword evidence="1 3" id="KW-0808">Transferase</keyword>
<sequence>MSREIIAVIPAAGVGSRMQTNKPKQYLKILDKTILEHTLSVILSHPAINHVILAVGKNDPYLSEMTLFPHQNITLVEGGESRAESVLNGLKAIKNDQAWALVHDAARPCLTHQDLDKLLQIDDEQGAILAIPAVDTIKRANKQQDIIKTEDRTELWLAKTPQFFRCDLLINALEQGLSQGANITDEASAMELAGFRPHLVAGRSDNIKVTRPEDLALAEFYLTRKTL</sequence>
<dbReference type="Pfam" id="PF01128">
    <property type="entry name" value="IspD"/>
    <property type="match status" value="1"/>
</dbReference>
<keyword evidence="2 3" id="KW-0548">Nucleotidyltransferase</keyword>
<dbReference type="EC" id="2.7.7.60" evidence="3"/>
<gene>
    <name evidence="3 4" type="primary">ispD</name>
    <name evidence="4" type="ORF">NCTC10672_01068</name>
</gene>